<protein>
    <submittedName>
        <fullName evidence="1">Uncharacterized protein</fullName>
    </submittedName>
</protein>
<dbReference type="Proteomes" id="UP000324222">
    <property type="component" value="Unassembled WGS sequence"/>
</dbReference>
<accession>A0A5B7G749</accession>
<name>A0A5B7G749_PORTR</name>
<dbReference type="EMBL" id="VSRR010013422">
    <property type="protein sequence ID" value="MPC55771.1"/>
    <property type="molecule type" value="Genomic_DNA"/>
</dbReference>
<evidence type="ECO:0000313" key="1">
    <source>
        <dbReference type="EMBL" id="MPC55771.1"/>
    </source>
</evidence>
<sequence>MCQERVSYRDDPRLVLRSPSSIFFSYILKDTLTSKVVPASPTPLIQLWPEPEPPHIIMFRMKCVNWLSTVVNAVHTPAIDRCCGKNDTRYRSQPFTSEVYNIDLSHFGHFRQKKRQRLRLERCTFRLLM</sequence>
<keyword evidence="2" id="KW-1185">Reference proteome</keyword>
<gene>
    <name evidence="1" type="ORF">E2C01_049715</name>
</gene>
<reference evidence="1 2" key="1">
    <citation type="submission" date="2019-05" db="EMBL/GenBank/DDBJ databases">
        <title>Another draft genome of Portunus trituberculatus and its Hox gene families provides insights of decapod evolution.</title>
        <authorList>
            <person name="Jeong J.-H."/>
            <person name="Song I."/>
            <person name="Kim S."/>
            <person name="Choi T."/>
            <person name="Kim D."/>
            <person name="Ryu S."/>
            <person name="Kim W."/>
        </authorList>
    </citation>
    <scope>NUCLEOTIDE SEQUENCE [LARGE SCALE GENOMIC DNA]</scope>
    <source>
        <tissue evidence="1">Muscle</tissue>
    </source>
</reference>
<evidence type="ECO:0000313" key="2">
    <source>
        <dbReference type="Proteomes" id="UP000324222"/>
    </source>
</evidence>
<comment type="caution">
    <text evidence="1">The sequence shown here is derived from an EMBL/GenBank/DDBJ whole genome shotgun (WGS) entry which is preliminary data.</text>
</comment>
<dbReference type="AlphaFoldDB" id="A0A5B7G749"/>
<organism evidence="1 2">
    <name type="scientific">Portunus trituberculatus</name>
    <name type="common">Swimming crab</name>
    <name type="synonym">Neptunus trituberculatus</name>
    <dbReference type="NCBI Taxonomy" id="210409"/>
    <lineage>
        <taxon>Eukaryota</taxon>
        <taxon>Metazoa</taxon>
        <taxon>Ecdysozoa</taxon>
        <taxon>Arthropoda</taxon>
        <taxon>Crustacea</taxon>
        <taxon>Multicrustacea</taxon>
        <taxon>Malacostraca</taxon>
        <taxon>Eumalacostraca</taxon>
        <taxon>Eucarida</taxon>
        <taxon>Decapoda</taxon>
        <taxon>Pleocyemata</taxon>
        <taxon>Brachyura</taxon>
        <taxon>Eubrachyura</taxon>
        <taxon>Portunoidea</taxon>
        <taxon>Portunidae</taxon>
        <taxon>Portuninae</taxon>
        <taxon>Portunus</taxon>
    </lineage>
</organism>
<proteinExistence type="predicted"/>